<feature type="compositionally biased region" description="Polar residues" evidence="11">
    <location>
        <begin position="646"/>
        <end position="658"/>
    </location>
</feature>
<dbReference type="RefSeq" id="XP_032452334.1">
    <property type="nucleotide sequence ID" value="XM_032596443.1"/>
</dbReference>
<dbReference type="SMART" id="SM00239">
    <property type="entry name" value="C2"/>
    <property type="match status" value="3"/>
</dbReference>
<dbReference type="KEGG" id="nvi:100120071"/>
<evidence type="ECO:0000256" key="9">
    <source>
        <dbReference type="ARBA" id="ARBA00023121"/>
    </source>
</evidence>
<dbReference type="PROSITE" id="PS50004">
    <property type="entry name" value="C2"/>
    <property type="match status" value="3"/>
</dbReference>
<dbReference type="PANTHER" id="PTHR45761:SF1">
    <property type="entry name" value="EXTENDED SYNAPTOTAGMIN-LIKE PROTEIN 2, ISOFORM C"/>
    <property type="match status" value="1"/>
</dbReference>
<name>A0A7M7IN61_NASVI</name>
<feature type="region of interest" description="Disordered" evidence="11">
    <location>
        <begin position="623"/>
        <end position="713"/>
    </location>
</feature>
<evidence type="ECO:0000259" key="13">
    <source>
        <dbReference type="PROSITE" id="PS50004"/>
    </source>
</evidence>
<keyword evidence="10 12" id="KW-0472">Membrane</keyword>
<evidence type="ECO:0000256" key="2">
    <source>
        <dbReference type="ARBA" id="ARBA00022448"/>
    </source>
</evidence>
<reference evidence="15" key="1">
    <citation type="submission" date="2021-01" db="UniProtKB">
        <authorList>
            <consortium name="EnsemblMetazoa"/>
        </authorList>
    </citation>
    <scope>IDENTIFICATION</scope>
</reference>
<feature type="compositionally biased region" description="Low complexity" evidence="11">
    <location>
        <begin position="680"/>
        <end position="692"/>
    </location>
</feature>
<keyword evidence="5" id="KW-0677">Repeat</keyword>
<organism evidence="15 16">
    <name type="scientific">Nasonia vitripennis</name>
    <name type="common">Parasitic wasp</name>
    <dbReference type="NCBI Taxonomy" id="7425"/>
    <lineage>
        <taxon>Eukaryota</taxon>
        <taxon>Metazoa</taxon>
        <taxon>Ecdysozoa</taxon>
        <taxon>Arthropoda</taxon>
        <taxon>Hexapoda</taxon>
        <taxon>Insecta</taxon>
        <taxon>Pterygota</taxon>
        <taxon>Neoptera</taxon>
        <taxon>Endopterygota</taxon>
        <taxon>Hymenoptera</taxon>
        <taxon>Apocrita</taxon>
        <taxon>Proctotrupomorpha</taxon>
        <taxon>Chalcidoidea</taxon>
        <taxon>Pteromalidae</taxon>
        <taxon>Pteromalinae</taxon>
        <taxon>Nasonia</taxon>
    </lineage>
</organism>
<keyword evidence="16" id="KW-1185">Reference proteome</keyword>
<dbReference type="Pfam" id="PF17047">
    <property type="entry name" value="SMP_LBD"/>
    <property type="match status" value="1"/>
</dbReference>
<dbReference type="FunFam" id="2.60.40.150:FF:000155">
    <property type="entry name" value="extended synaptotagmin-2 isoform X1"/>
    <property type="match status" value="1"/>
</dbReference>
<protein>
    <recommendedName>
        <fullName evidence="17">Extended synaptotagmin-2</fullName>
    </recommendedName>
</protein>
<evidence type="ECO:0000256" key="12">
    <source>
        <dbReference type="SAM" id="Phobius"/>
    </source>
</evidence>
<dbReference type="GO" id="GO:0006869">
    <property type="term" value="P:lipid transport"/>
    <property type="evidence" value="ECO:0007669"/>
    <property type="project" value="UniProtKB-KW"/>
</dbReference>
<dbReference type="InterPro" id="IPR035892">
    <property type="entry name" value="C2_domain_sf"/>
</dbReference>
<feature type="transmembrane region" description="Helical" evidence="12">
    <location>
        <begin position="65"/>
        <end position="88"/>
    </location>
</feature>
<keyword evidence="3 12" id="KW-0812">Transmembrane</keyword>
<evidence type="ECO:0000256" key="1">
    <source>
        <dbReference type="ARBA" id="ARBA00004370"/>
    </source>
</evidence>
<dbReference type="GO" id="GO:0061817">
    <property type="term" value="P:endoplasmic reticulum-plasma membrane tethering"/>
    <property type="evidence" value="ECO:0007669"/>
    <property type="project" value="InterPro"/>
</dbReference>
<feature type="domain" description="C2" evidence="13">
    <location>
        <begin position="715"/>
        <end position="840"/>
    </location>
</feature>
<proteinExistence type="predicted"/>
<dbReference type="EnsemblMetazoa" id="XM_016982549">
    <property type="protein sequence ID" value="XP_016838038"/>
    <property type="gene ID" value="LOC100120071"/>
</dbReference>
<keyword evidence="2" id="KW-0813">Transport</keyword>
<dbReference type="GO" id="GO:0008429">
    <property type="term" value="F:phosphatidylethanolamine binding"/>
    <property type="evidence" value="ECO:0007669"/>
    <property type="project" value="TreeGrafter"/>
</dbReference>
<sequence>MGEGTTETASKIKSWPVMCMMALASGITENDPNGVEEIEAPKTWPYMTFASLGKSLFMKLATVGVIWGVGYMNWNFAWLIPPIAFVVLKSEQKKDGNLKRLTAQATALSKEKIIIENRIDDLPTWVYFPDYDRAEWLNGILYKVWPSVNHYARDLLKNTVQATISERLADYQKKIPGLGQEFKFERLVLGRIPPKINGVKVYDKHTSRNEVVFDMDIMYAGDCDITFSMGTFKAGIKDFQMRGMLRVTLKPLIPIIPIAGGVQVFFLNCPIIDFNLVGVADILDLPGFSDVLRKIITEQIAAIAVLPNKFSMPLTDEVPAEVMKTPEPEGVLRIHVVQAKHLMKKDIGMLGKGKSDPYAVITVGAQEFKTKTIDNTVDPKWDYWCEAVICSVIRQEVQLTVWDWDPNVPGVQLDDFLGRATIEVSRVKKKGTIDTWVSLELAKHGMVHLRLVWLKLTTNPADLAAALKETQELRVTAMSTAILILYIDSAKNLPCVKGSKQPDVYLEASVGGKLERTGTMLRSCNPVWEQGFTLLVANPETGTLHIKIHDEKSVTVIGTFTYNLSTLLTENDMGVKLQPFDLQKSGSDSKVVLSMSLKILKYEEPEVTSEDEDDHDIQSLNKKIDRQESTASSSIPDSPLKRQPSKDSIQSAASNVTSAELEAAMSSNDAVEGRIKRESASAPISAIPPFSSVRNSSPGLIRRNPSVTSSAGDSKLGRIQLTLRYSVARQKLMVVIHKVANLPLPANDPSNIPDPYVKLYLLPDKHKETKRKTAVMKDNCNPTFDEQFEYIVSQGDINTRILELSVCTQKGWLSTGSNCMGQVLINLSELDFTQAVTSWYDLQSESKD</sequence>
<evidence type="ECO:0000256" key="4">
    <source>
        <dbReference type="ARBA" id="ARBA00022723"/>
    </source>
</evidence>
<keyword evidence="6" id="KW-0106">Calcium</keyword>
<dbReference type="Pfam" id="PF00168">
    <property type="entry name" value="C2"/>
    <property type="match status" value="3"/>
</dbReference>
<evidence type="ECO:0000313" key="15">
    <source>
        <dbReference type="EnsemblMetazoa" id="XP_016838039"/>
    </source>
</evidence>
<dbReference type="AlphaFoldDB" id="A0A7M7IN61"/>
<dbReference type="SMR" id="A0A7M7IN61"/>
<dbReference type="FunCoup" id="A0A7M7IN61">
    <property type="interactions" value="702"/>
</dbReference>
<evidence type="ECO:0000256" key="11">
    <source>
        <dbReference type="SAM" id="MobiDB-lite"/>
    </source>
</evidence>
<accession>A0A7M7IN61</accession>
<dbReference type="EnsemblMetazoa" id="XM_032596443">
    <property type="protein sequence ID" value="XP_032452334"/>
    <property type="gene ID" value="LOC100120071"/>
</dbReference>
<dbReference type="Proteomes" id="UP000002358">
    <property type="component" value="Chromosome 2"/>
</dbReference>
<evidence type="ECO:0000259" key="14">
    <source>
        <dbReference type="PROSITE" id="PS51847"/>
    </source>
</evidence>
<dbReference type="EnsemblMetazoa" id="XM_016982550">
    <property type="protein sequence ID" value="XP_016838039"/>
    <property type="gene ID" value="LOC100120071"/>
</dbReference>
<dbReference type="InterPro" id="IPR031468">
    <property type="entry name" value="SMP_LBD"/>
</dbReference>
<comment type="subcellular location">
    <subcellularLocation>
        <location evidence="1">Membrane</location>
    </subcellularLocation>
</comment>
<dbReference type="CTD" id="57488"/>
<dbReference type="GO" id="GO:0005789">
    <property type="term" value="C:endoplasmic reticulum membrane"/>
    <property type="evidence" value="ECO:0007669"/>
    <property type="project" value="TreeGrafter"/>
</dbReference>
<dbReference type="OrthoDB" id="1029639at2759"/>
<dbReference type="GO" id="GO:0005509">
    <property type="term" value="F:calcium ion binding"/>
    <property type="evidence" value="ECO:0007669"/>
    <property type="project" value="TreeGrafter"/>
</dbReference>
<keyword evidence="8" id="KW-0445">Lipid transport</keyword>
<dbReference type="InParanoid" id="A0A7M7IN61"/>
<dbReference type="FunFam" id="2.60.40.150:FF:000093">
    <property type="entry name" value="Extended synaptotagmin 3"/>
    <property type="match status" value="1"/>
</dbReference>
<dbReference type="Gene3D" id="2.60.40.150">
    <property type="entry name" value="C2 domain"/>
    <property type="match status" value="3"/>
</dbReference>
<dbReference type="InterPro" id="IPR051634">
    <property type="entry name" value="Extended_Synaptotagmin"/>
</dbReference>
<dbReference type="GO" id="GO:0035091">
    <property type="term" value="F:phosphatidylinositol binding"/>
    <property type="evidence" value="ECO:0007669"/>
    <property type="project" value="TreeGrafter"/>
</dbReference>
<evidence type="ECO:0008006" key="17">
    <source>
        <dbReference type="Google" id="ProtNLM"/>
    </source>
</evidence>
<dbReference type="InterPro" id="IPR000008">
    <property type="entry name" value="C2_dom"/>
</dbReference>
<feature type="domain" description="C2" evidence="13">
    <location>
        <begin position="459"/>
        <end position="577"/>
    </location>
</feature>
<dbReference type="CDD" id="cd21670">
    <property type="entry name" value="SMP_ESyt"/>
    <property type="match status" value="1"/>
</dbReference>
<feature type="domain" description="C2" evidence="13">
    <location>
        <begin position="313"/>
        <end position="437"/>
    </location>
</feature>
<keyword evidence="9" id="KW-0446">Lipid-binding</keyword>
<dbReference type="RefSeq" id="XP_016838038.1">
    <property type="nucleotide sequence ID" value="XM_016982549.2"/>
</dbReference>
<feature type="domain" description="SMP-LTD" evidence="14">
    <location>
        <begin position="130"/>
        <end position="315"/>
    </location>
</feature>
<dbReference type="GO" id="GO:0031210">
    <property type="term" value="F:phosphatidylcholine binding"/>
    <property type="evidence" value="ECO:0007669"/>
    <property type="project" value="TreeGrafter"/>
</dbReference>
<dbReference type="InterPro" id="IPR039010">
    <property type="entry name" value="Synaptotagmin_SMP"/>
</dbReference>
<evidence type="ECO:0000256" key="3">
    <source>
        <dbReference type="ARBA" id="ARBA00022692"/>
    </source>
</evidence>
<evidence type="ECO:0000256" key="6">
    <source>
        <dbReference type="ARBA" id="ARBA00022837"/>
    </source>
</evidence>
<evidence type="ECO:0000313" key="16">
    <source>
        <dbReference type="Proteomes" id="UP000002358"/>
    </source>
</evidence>
<keyword evidence="7 12" id="KW-1133">Transmembrane helix</keyword>
<dbReference type="InterPro" id="IPR037749">
    <property type="entry name" value="Ext_Synaptotagmin_C2B"/>
</dbReference>
<dbReference type="GO" id="GO:0005544">
    <property type="term" value="F:calcium-dependent phospholipid binding"/>
    <property type="evidence" value="ECO:0007669"/>
    <property type="project" value="TreeGrafter"/>
</dbReference>
<dbReference type="PROSITE" id="PS51847">
    <property type="entry name" value="SMP"/>
    <property type="match status" value="1"/>
</dbReference>
<evidence type="ECO:0000256" key="10">
    <source>
        <dbReference type="ARBA" id="ARBA00023136"/>
    </source>
</evidence>
<dbReference type="RefSeq" id="XP_016838039.1">
    <property type="nucleotide sequence ID" value="XM_016982550.3"/>
</dbReference>
<dbReference type="InterPro" id="IPR037752">
    <property type="entry name" value="C2C_KIAA1228"/>
</dbReference>
<dbReference type="CDD" id="cd04050">
    <property type="entry name" value="C2B_Synaptotagmin-like"/>
    <property type="match status" value="1"/>
</dbReference>
<evidence type="ECO:0000256" key="7">
    <source>
        <dbReference type="ARBA" id="ARBA00022989"/>
    </source>
</evidence>
<evidence type="ECO:0000256" key="5">
    <source>
        <dbReference type="ARBA" id="ARBA00022737"/>
    </source>
</evidence>
<dbReference type="GeneID" id="100120071"/>
<dbReference type="CDD" id="cd04030">
    <property type="entry name" value="C2C_KIAA1228"/>
    <property type="match status" value="1"/>
</dbReference>
<keyword evidence="4" id="KW-0479">Metal-binding</keyword>
<dbReference type="PANTHER" id="PTHR45761">
    <property type="entry name" value="EXTENDED SYNAPTOTAGMIN-LIKE PROTEIN 2, ISOFORM C"/>
    <property type="match status" value="1"/>
</dbReference>
<evidence type="ECO:0000256" key="8">
    <source>
        <dbReference type="ARBA" id="ARBA00023055"/>
    </source>
</evidence>
<dbReference type="SUPFAM" id="SSF49562">
    <property type="entry name" value="C2 domain (Calcium/lipid-binding domain, CaLB)"/>
    <property type="match status" value="3"/>
</dbReference>